<dbReference type="PANTHER" id="PTHR46268:SF6">
    <property type="entry name" value="UNIVERSAL STRESS PROTEIN UP12"/>
    <property type="match status" value="1"/>
</dbReference>
<accession>A0A7X9P409</accession>
<dbReference type="EMBL" id="JABANE010000022">
    <property type="protein sequence ID" value="NME68292.1"/>
    <property type="molecule type" value="Genomic_DNA"/>
</dbReference>
<evidence type="ECO:0000256" key="1">
    <source>
        <dbReference type="ARBA" id="ARBA00008791"/>
    </source>
</evidence>
<feature type="domain" description="UspA" evidence="2">
    <location>
        <begin position="148"/>
        <end position="291"/>
    </location>
</feature>
<dbReference type="CDD" id="cd00293">
    <property type="entry name" value="USP-like"/>
    <property type="match status" value="1"/>
</dbReference>
<gene>
    <name evidence="3" type="ORF">HHU12_10000</name>
</gene>
<evidence type="ECO:0000313" key="3">
    <source>
        <dbReference type="EMBL" id="NME68292.1"/>
    </source>
</evidence>
<dbReference type="Proteomes" id="UP000576082">
    <property type="component" value="Unassembled WGS sequence"/>
</dbReference>
<dbReference type="InterPro" id="IPR014729">
    <property type="entry name" value="Rossmann-like_a/b/a_fold"/>
</dbReference>
<dbReference type="Gene3D" id="3.40.50.620">
    <property type="entry name" value="HUPs"/>
    <property type="match status" value="2"/>
</dbReference>
<dbReference type="SUPFAM" id="SSF52402">
    <property type="entry name" value="Adenine nucleotide alpha hydrolases-like"/>
    <property type="match status" value="2"/>
</dbReference>
<dbReference type="InterPro" id="IPR006016">
    <property type="entry name" value="UspA"/>
</dbReference>
<proteinExistence type="inferred from homology"/>
<keyword evidence="4" id="KW-1185">Reference proteome</keyword>
<sequence length="306" mass="34105">MNKALSALLPIDLTYIDDAIMRYSLTAAPVFLVQKVILMHVIRDGSAKEEVEYKGKLVTKKDMVLQKMQALVEKFQDLNDRNIEFVFQVAESSDPTSKILKAIQKNKVDLVIAGKKNIAEGSGTIARLLTRYAYCTVLTVSENPQVPIKKAIVPVDFSEMSKMAMKNAIQIANRNHMELTVLHVYALPTGYTASGKTPQEYAQVLQQHAEKRCKNFLKQFDFGDISYKTRLHFDIYGNNEAKIISNISLVEDGDLIVMGSRGRSALAATFIGSTTESLLKQHTTISTMVVKDKVRNLGLFGALLEI</sequence>
<evidence type="ECO:0000259" key="2">
    <source>
        <dbReference type="Pfam" id="PF00582"/>
    </source>
</evidence>
<dbReference type="RefSeq" id="WP_169656599.1">
    <property type="nucleotide sequence ID" value="NZ_JABANE010000022.1"/>
</dbReference>
<dbReference type="PANTHER" id="PTHR46268">
    <property type="entry name" value="STRESS RESPONSE PROTEIN NHAX"/>
    <property type="match status" value="1"/>
</dbReference>
<comment type="caution">
    <text evidence="3">The sequence shown here is derived from an EMBL/GenBank/DDBJ whole genome shotgun (WGS) entry which is preliminary data.</text>
</comment>
<comment type="similarity">
    <text evidence="1">Belongs to the universal stress protein A family.</text>
</comment>
<name>A0A7X9P409_9BACT</name>
<protein>
    <submittedName>
        <fullName evidence="3">Universal stress protein</fullName>
    </submittedName>
</protein>
<organism evidence="3 4">
    <name type="scientific">Flammeovirga aprica JL-4</name>
    <dbReference type="NCBI Taxonomy" id="694437"/>
    <lineage>
        <taxon>Bacteria</taxon>
        <taxon>Pseudomonadati</taxon>
        <taxon>Bacteroidota</taxon>
        <taxon>Cytophagia</taxon>
        <taxon>Cytophagales</taxon>
        <taxon>Flammeovirgaceae</taxon>
        <taxon>Flammeovirga</taxon>
    </lineage>
</organism>
<reference evidence="3 4" key="1">
    <citation type="submission" date="2020-04" db="EMBL/GenBank/DDBJ databases">
        <title>Flammeovirga sp. SR4, a novel species isolated from seawater.</title>
        <authorList>
            <person name="Wang X."/>
        </authorList>
    </citation>
    <scope>NUCLEOTIDE SEQUENCE [LARGE SCALE GENOMIC DNA]</scope>
    <source>
        <strain evidence="3 4">ATCC 23126</strain>
    </source>
</reference>
<dbReference type="InterPro" id="IPR006015">
    <property type="entry name" value="Universal_stress_UspA"/>
</dbReference>
<dbReference type="Pfam" id="PF00582">
    <property type="entry name" value="Usp"/>
    <property type="match status" value="1"/>
</dbReference>
<dbReference type="PRINTS" id="PR01438">
    <property type="entry name" value="UNVRSLSTRESS"/>
</dbReference>
<evidence type="ECO:0000313" key="4">
    <source>
        <dbReference type="Proteomes" id="UP000576082"/>
    </source>
</evidence>
<dbReference type="AlphaFoldDB" id="A0A7X9P409"/>